<dbReference type="PANTHER" id="PTHR30055">
    <property type="entry name" value="HTH-TYPE TRANSCRIPTIONAL REGULATOR RUTR"/>
    <property type="match status" value="1"/>
</dbReference>
<dbReference type="InterPro" id="IPR050109">
    <property type="entry name" value="HTH-type_TetR-like_transc_reg"/>
</dbReference>
<dbReference type="Gene3D" id="1.10.357.10">
    <property type="entry name" value="Tetracycline Repressor, domain 2"/>
    <property type="match status" value="1"/>
</dbReference>
<accession>A0A2M8W6Q5</accession>
<evidence type="ECO:0000259" key="5">
    <source>
        <dbReference type="PROSITE" id="PS50977"/>
    </source>
</evidence>
<evidence type="ECO:0000313" key="6">
    <source>
        <dbReference type="EMBL" id="PJI86615.1"/>
    </source>
</evidence>
<organism evidence="6 7">
    <name type="scientific">Luteimicrobium subarcticum</name>
    <dbReference type="NCBI Taxonomy" id="620910"/>
    <lineage>
        <taxon>Bacteria</taxon>
        <taxon>Bacillati</taxon>
        <taxon>Actinomycetota</taxon>
        <taxon>Actinomycetes</taxon>
        <taxon>Micrococcales</taxon>
        <taxon>Luteimicrobium</taxon>
    </lineage>
</organism>
<dbReference type="SUPFAM" id="SSF46689">
    <property type="entry name" value="Homeodomain-like"/>
    <property type="match status" value="1"/>
</dbReference>
<evidence type="ECO:0000313" key="7">
    <source>
        <dbReference type="Proteomes" id="UP000231586"/>
    </source>
</evidence>
<dbReference type="InterPro" id="IPR023772">
    <property type="entry name" value="DNA-bd_HTH_TetR-type_CS"/>
</dbReference>
<comment type="caution">
    <text evidence="6">The sequence shown here is derived from an EMBL/GenBank/DDBJ whole genome shotgun (WGS) entry which is preliminary data.</text>
</comment>
<feature type="DNA-binding region" description="H-T-H motif" evidence="4">
    <location>
        <begin position="35"/>
        <end position="54"/>
    </location>
</feature>
<keyword evidence="2 4" id="KW-0238">DNA-binding</keyword>
<evidence type="ECO:0000256" key="2">
    <source>
        <dbReference type="ARBA" id="ARBA00023125"/>
    </source>
</evidence>
<dbReference type="PANTHER" id="PTHR30055:SF238">
    <property type="entry name" value="MYCOFACTOCIN BIOSYNTHESIS TRANSCRIPTIONAL REGULATOR MFTR-RELATED"/>
    <property type="match status" value="1"/>
</dbReference>
<dbReference type="EMBL" id="PGTZ01000010">
    <property type="protein sequence ID" value="PJI86615.1"/>
    <property type="molecule type" value="Genomic_DNA"/>
</dbReference>
<sequence length="204" mass="22016">MQVHSLRERKRLETRRRIADAALDLALEHGLDGATVEAIAAAADVSPRTFFNYFETKDDALLGMPDARDTVDVVARVVAAADGLTLREVAVRLLVERIGPGFDAEARHEQRHELVHRHPQLFATAFRRMADAQDAFASAVRAVATQRAVPQDAGPAWADVLVAAAVGAVRAAAKEQAASDAGLPVKNLEERANALLASAWENLQ</sequence>
<dbReference type="PROSITE" id="PS50977">
    <property type="entry name" value="HTH_TETR_2"/>
    <property type="match status" value="1"/>
</dbReference>
<keyword evidence="7" id="KW-1185">Reference proteome</keyword>
<dbReference type="PROSITE" id="PS01081">
    <property type="entry name" value="HTH_TETR_1"/>
    <property type="match status" value="1"/>
</dbReference>
<dbReference type="GO" id="GO:0003700">
    <property type="term" value="F:DNA-binding transcription factor activity"/>
    <property type="evidence" value="ECO:0007669"/>
    <property type="project" value="TreeGrafter"/>
</dbReference>
<dbReference type="InterPro" id="IPR001647">
    <property type="entry name" value="HTH_TetR"/>
</dbReference>
<gene>
    <name evidence="6" type="ORF">CLV34_2535</name>
</gene>
<evidence type="ECO:0000256" key="4">
    <source>
        <dbReference type="PROSITE-ProRule" id="PRU00335"/>
    </source>
</evidence>
<dbReference type="InterPro" id="IPR009057">
    <property type="entry name" value="Homeodomain-like_sf"/>
</dbReference>
<dbReference type="PRINTS" id="PR00455">
    <property type="entry name" value="HTHTETR"/>
</dbReference>
<evidence type="ECO:0000256" key="3">
    <source>
        <dbReference type="ARBA" id="ARBA00023163"/>
    </source>
</evidence>
<keyword evidence="1" id="KW-0805">Transcription regulation</keyword>
<dbReference type="Proteomes" id="UP000231586">
    <property type="component" value="Unassembled WGS sequence"/>
</dbReference>
<feature type="domain" description="HTH tetR-type" evidence="5">
    <location>
        <begin position="12"/>
        <end position="72"/>
    </location>
</feature>
<dbReference type="AlphaFoldDB" id="A0A2M8W6Q5"/>
<dbReference type="RefSeq" id="WP_100350655.1">
    <property type="nucleotide sequence ID" value="NZ_PGTZ01000010.1"/>
</dbReference>
<dbReference type="GO" id="GO:0000976">
    <property type="term" value="F:transcription cis-regulatory region binding"/>
    <property type="evidence" value="ECO:0007669"/>
    <property type="project" value="TreeGrafter"/>
</dbReference>
<keyword evidence="3" id="KW-0804">Transcription</keyword>
<protein>
    <submittedName>
        <fullName evidence="6">TetR family transcriptional regulator</fullName>
    </submittedName>
</protein>
<dbReference type="Pfam" id="PF00440">
    <property type="entry name" value="TetR_N"/>
    <property type="match status" value="1"/>
</dbReference>
<dbReference type="OrthoDB" id="8688418at2"/>
<name>A0A2M8W6Q5_9MICO</name>
<proteinExistence type="predicted"/>
<evidence type="ECO:0000256" key="1">
    <source>
        <dbReference type="ARBA" id="ARBA00023015"/>
    </source>
</evidence>
<reference evidence="6 7" key="1">
    <citation type="submission" date="2017-11" db="EMBL/GenBank/DDBJ databases">
        <title>Genomic Encyclopedia of Archaeal and Bacterial Type Strains, Phase II (KMG-II): From Individual Species to Whole Genera.</title>
        <authorList>
            <person name="Goeker M."/>
        </authorList>
    </citation>
    <scope>NUCLEOTIDE SEQUENCE [LARGE SCALE GENOMIC DNA]</scope>
    <source>
        <strain evidence="6 7">DSM 22413</strain>
    </source>
</reference>